<protein>
    <submittedName>
        <fullName evidence="3">Uncharacterized protein</fullName>
    </submittedName>
</protein>
<feature type="transmembrane region" description="Helical" evidence="2">
    <location>
        <begin position="115"/>
        <end position="135"/>
    </location>
</feature>
<dbReference type="Proteomes" id="UP000462363">
    <property type="component" value="Unassembled WGS sequence"/>
</dbReference>
<gene>
    <name evidence="3" type="ORF">FYJ37_15750</name>
</gene>
<keyword evidence="2" id="KW-0812">Transmembrane</keyword>
<name>A0A844F7T7_CLOSV</name>
<sequence length="183" mass="21940">MHLLNISKRKDLKSDIQKKNDELEEYKRILKIQKSNIIENQKKELSWNDEKNMLQKNQKMSLQNRIEDYRKRKNKADLKINKKVDILRFMLKIAVVSYYIILLYVFVTGDSDRQAIISGILAIIPPLVNTVFALIREKKVDMLEIYKWIIKMYRDKVRDEIYDEFCIDIQEIEGLEKELAEIT</sequence>
<accession>A0A844F7T7</accession>
<keyword evidence="2" id="KW-1133">Transmembrane helix</keyword>
<proteinExistence type="predicted"/>
<dbReference type="EMBL" id="VUMB01000048">
    <property type="protein sequence ID" value="MSS41743.1"/>
    <property type="molecule type" value="Genomic_DNA"/>
</dbReference>
<dbReference type="RefSeq" id="WP_154322178.1">
    <property type="nucleotide sequence ID" value="NZ_CAMAAA010000071.1"/>
</dbReference>
<keyword evidence="2" id="KW-0472">Membrane</keyword>
<evidence type="ECO:0000256" key="2">
    <source>
        <dbReference type="SAM" id="Phobius"/>
    </source>
</evidence>
<organism evidence="3 4">
    <name type="scientific">Clostridium scindens (strain JCM 10418 / VPI 12708)</name>
    <dbReference type="NCBI Taxonomy" id="29347"/>
    <lineage>
        <taxon>Bacteria</taxon>
        <taxon>Bacillati</taxon>
        <taxon>Bacillota</taxon>
        <taxon>Clostridia</taxon>
        <taxon>Lachnospirales</taxon>
        <taxon>Lachnospiraceae</taxon>
    </lineage>
</organism>
<reference evidence="3 4" key="1">
    <citation type="submission" date="2019-08" db="EMBL/GenBank/DDBJ databases">
        <title>In-depth cultivation of the pig gut microbiome towards novel bacterial diversity and tailored functional studies.</title>
        <authorList>
            <person name="Wylensek D."/>
            <person name="Hitch T.C.A."/>
            <person name="Clavel T."/>
        </authorList>
    </citation>
    <scope>NUCLEOTIDE SEQUENCE [LARGE SCALE GENOMIC DNA]</scope>
    <source>
        <strain evidence="3 4">BL-389-WT-3D</strain>
    </source>
</reference>
<comment type="caution">
    <text evidence="3">The sequence shown here is derived from an EMBL/GenBank/DDBJ whole genome shotgun (WGS) entry which is preliminary data.</text>
</comment>
<keyword evidence="1" id="KW-0175">Coiled coil</keyword>
<evidence type="ECO:0000313" key="4">
    <source>
        <dbReference type="Proteomes" id="UP000462363"/>
    </source>
</evidence>
<evidence type="ECO:0000256" key="1">
    <source>
        <dbReference type="SAM" id="Coils"/>
    </source>
</evidence>
<evidence type="ECO:0000313" key="3">
    <source>
        <dbReference type="EMBL" id="MSS41743.1"/>
    </source>
</evidence>
<dbReference type="AlphaFoldDB" id="A0A844F7T7"/>
<feature type="coiled-coil region" evidence="1">
    <location>
        <begin position="9"/>
        <end position="79"/>
    </location>
</feature>
<feature type="transmembrane region" description="Helical" evidence="2">
    <location>
        <begin position="89"/>
        <end position="109"/>
    </location>
</feature>